<dbReference type="GO" id="GO:0005737">
    <property type="term" value="C:cytoplasm"/>
    <property type="evidence" value="ECO:0007669"/>
    <property type="project" value="UniProtKB-SubCell"/>
</dbReference>
<dbReference type="UniPathway" id="UPA00241">
    <property type="reaction ID" value="UER00355"/>
</dbReference>
<dbReference type="EMBL" id="OMOF01000113">
    <property type="protein sequence ID" value="SPF39008.1"/>
    <property type="molecule type" value="Genomic_DNA"/>
</dbReference>
<evidence type="ECO:0000256" key="9">
    <source>
        <dbReference type="HAMAP-Rule" id="MF_00151"/>
    </source>
</evidence>
<evidence type="ECO:0000313" key="12">
    <source>
        <dbReference type="Proteomes" id="UP000238916"/>
    </source>
</evidence>
<feature type="binding site" evidence="9">
    <location>
        <begin position="129"/>
        <end position="135"/>
    </location>
    <ligand>
        <name>ATP</name>
        <dbReference type="ChEBI" id="CHEBI:30616"/>
    </ligand>
</feature>
<dbReference type="Proteomes" id="UP000238916">
    <property type="component" value="Unassembled WGS sequence"/>
</dbReference>
<dbReference type="PANTHER" id="PTHR21342:SF1">
    <property type="entry name" value="PHOSPHOPANTETHEINE ADENYLYLTRANSFERASE"/>
    <property type="match status" value="1"/>
</dbReference>
<feature type="binding site" evidence="9">
    <location>
        <position position="104"/>
    </location>
    <ligand>
        <name>ATP</name>
        <dbReference type="ChEBI" id="CHEBI:30616"/>
    </ligand>
</feature>
<comment type="catalytic activity">
    <reaction evidence="8 9">
        <text>(R)-4'-phosphopantetheine + ATP + H(+) = 3'-dephospho-CoA + diphosphate</text>
        <dbReference type="Rhea" id="RHEA:19801"/>
        <dbReference type="ChEBI" id="CHEBI:15378"/>
        <dbReference type="ChEBI" id="CHEBI:30616"/>
        <dbReference type="ChEBI" id="CHEBI:33019"/>
        <dbReference type="ChEBI" id="CHEBI:57328"/>
        <dbReference type="ChEBI" id="CHEBI:61723"/>
        <dbReference type="EC" id="2.7.7.3"/>
    </reaction>
</comment>
<dbReference type="SUPFAM" id="SSF52374">
    <property type="entry name" value="Nucleotidylyl transferase"/>
    <property type="match status" value="1"/>
</dbReference>
<comment type="subunit">
    <text evidence="9">Homohexamer.</text>
</comment>
<feature type="binding site" evidence="9">
    <location>
        <position position="93"/>
    </location>
    <ligand>
        <name>substrate</name>
    </ligand>
</feature>
<feature type="binding site" evidence="9">
    <location>
        <begin position="94"/>
        <end position="96"/>
    </location>
    <ligand>
        <name>ATP</name>
        <dbReference type="ChEBI" id="CHEBI:30616"/>
    </ligand>
</feature>
<name>A0A2U3KH79_9FIRM</name>
<sequence length="168" mass="18600">MKRSDSVSTAIYPGTFDPVTYGHLDILIRAKELFSSVTIAIAADSKKTPLFTLGERMELLLEATKDMPNVSVRVFEGLTVEFARQCGAVAILRGLRALSDFEYEFQLALMNKKIASDIETIFLMTQSEFSFVSSSAIKWAASLHAGVSDFVPPHVEKALMEKYAIPRS</sequence>
<protein>
    <recommendedName>
        <fullName evidence="9">Phosphopantetheine adenylyltransferase</fullName>
        <ecNumber evidence="9">2.7.7.3</ecNumber>
    </recommendedName>
    <alternativeName>
        <fullName evidence="9">Dephospho-CoA pyrophosphorylase</fullName>
    </alternativeName>
    <alternativeName>
        <fullName evidence="9">Pantetheine-phosphate adenylyltransferase</fullName>
        <shortName evidence="9">PPAT</shortName>
    </alternativeName>
</protein>
<keyword evidence="5 9" id="KW-0067">ATP-binding</keyword>
<evidence type="ECO:0000256" key="4">
    <source>
        <dbReference type="ARBA" id="ARBA00022741"/>
    </source>
</evidence>
<feature type="binding site" evidence="9">
    <location>
        <position position="79"/>
    </location>
    <ligand>
        <name>substrate</name>
    </ligand>
</feature>
<dbReference type="EC" id="2.7.7.3" evidence="9"/>
<organism evidence="11 12">
    <name type="scientific">Candidatus Desulfosporosinus infrequens</name>
    <dbReference type="NCBI Taxonomy" id="2043169"/>
    <lineage>
        <taxon>Bacteria</taxon>
        <taxon>Bacillati</taxon>
        <taxon>Bacillota</taxon>
        <taxon>Clostridia</taxon>
        <taxon>Eubacteriales</taxon>
        <taxon>Desulfitobacteriaceae</taxon>
        <taxon>Desulfosporosinus</taxon>
    </lineage>
</organism>
<evidence type="ECO:0000256" key="5">
    <source>
        <dbReference type="ARBA" id="ARBA00022840"/>
    </source>
</evidence>
<dbReference type="CDD" id="cd02163">
    <property type="entry name" value="PPAT"/>
    <property type="match status" value="1"/>
</dbReference>
<evidence type="ECO:0000256" key="6">
    <source>
        <dbReference type="ARBA" id="ARBA00022842"/>
    </source>
</evidence>
<evidence type="ECO:0000256" key="8">
    <source>
        <dbReference type="ARBA" id="ARBA00029346"/>
    </source>
</evidence>
<comment type="cofactor">
    <cofactor evidence="9">
        <name>Mg(2+)</name>
        <dbReference type="ChEBI" id="CHEBI:18420"/>
    </cofactor>
</comment>
<evidence type="ECO:0000256" key="3">
    <source>
        <dbReference type="ARBA" id="ARBA00022695"/>
    </source>
</evidence>
<evidence type="ECO:0000259" key="10">
    <source>
        <dbReference type="Pfam" id="PF01467"/>
    </source>
</evidence>
<dbReference type="NCBIfam" id="TIGR00125">
    <property type="entry name" value="cyt_tran_rel"/>
    <property type="match status" value="1"/>
</dbReference>
<keyword evidence="4 9" id="KW-0547">Nucleotide-binding</keyword>
<dbReference type="NCBIfam" id="TIGR01510">
    <property type="entry name" value="coaD_prev_kdtB"/>
    <property type="match status" value="1"/>
</dbReference>
<feature type="site" description="Transition state stabilizer" evidence="9">
    <location>
        <position position="23"/>
    </location>
</feature>
<feature type="binding site" evidence="9">
    <location>
        <position position="23"/>
    </location>
    <ligand>
        <name>ATP</name>
        <dbReference type="ChEBI" id="CHEBI:30616"/>
    </ligand>
</feature>
<gene>
    <name evidence="9 11" type="primary">coaD</name>
    <name evidence="11" type="ORF">SBF1_200032</name>
</gene>
<evidence type="ECO:0000313" key="11">
    <source>
        <dbReference type="EMBL" id="SPF39008.1"/>
    </source>
</evidence>
<comment type="function">
    <text evidence="9">Reversibly transfers an adenylyl group from ATP to 4'-phosphopantetheine, yielding dephospho-CoA (dPCoA) and pyrophosphate.</text>
</comment>
<feature type="binding site" evidence="9">
    <location>
        <position position="15"/>
    </location>
    <ligand>
        <name>substrate</name>
    </ligand>
</feature>
<comment type="subcellular location">
    <subcellularLocation>
        <location evidence="9">Cytoplasm</location>
    </subcellularLocation>
</comment>
<feature type="binding site" evidence="9">
    <location>
        <begin position="15"/>
        <end position="16"/>
    </location>
    <ligand>
        <name>ATP</name>
        <dbReference type="ChEBI" id="CHEBI:30616"/>
    </ligand>
</feature>
<comment type="pathway">
    <text evidence="9">Cofactor biosynthesis; coenzyme A biosynthesis; CoA from (R)-pantothenate: step 4/5.</text>
</comment>
<keyword evidence="6 9" id="KW-0460">Magnesium</keyword>
<evidence type="ECO:0000256" key="7">
    <source>
        <dbReference type="ARBA" id="ARBA00022993"/>
    </source>
</evidence>
<keyword evidence="1 9" id="KW-0963">Cytoplasm</keyword>
<evidence type="ECO:0000256" key="2">
    <source>
        <dbReference type="ARBA" id="ARBA00022679"/>
    </source>
</evidence>
<feature type="binding site" evidence="9">
    <location>
        <position position="47"/>
    </location>
    <ligand>
        <name>substrate</name>
    </ligand>
</feature>
<feature type="domain" description="Cytidyltransferase-like" evidence="10">
    <location>
        <begin position="11"/>
        <end position="138"/>
    </location>
</feature>
<dbReference type="AlphaFoldDB" id="A0A2U3KH79"/>
<dbReference type="GO" id="GO:0005524">
    <property type="term" value="F:ATP binding"/>
    <property type="evidence" value="ECO:0007669"/>
    <property type="project" value="UniProtKB-KW"/>
</dbReference>
<keyword evidence="2 9" id="KW-0808">Transferase</keyword>
<reference evidence="12" key="1">
    <citation type="submission" date="2018-02" db="EMBL/GenBank/DDBJ databases">
        <authorList>
            <person name="Hausmann B."/>
        </authorList>
    </citation>
    <scope>NUCLEOTIDE SEQUENCE [LARGE SCALE GENOMIC DNA]</scope>
    <source>
        <strain evidence="12">Peat soil MAG SbF1</strain>
    </source>
</reference>
<dbReference type="GO" id="GO:0015937">
    <property type="term" value="P:coenzyme A biosynthetic process"/>
    <property type="evidence" value="ECO:0007669"/>
    <property type="project" value="UniProtKB-UniRule"/>
</dbReference>
<dbReference type="InterPro" id="IPR001980">
    <property type="entry name" value="PPAT"/>
</dbReference>
<accession>A0A2U3KH79</accession>
<dbReference type="PANTHER" id="PTHR21342">
    <property type="entry name" value="PHOSPHOPANTETHEINE ADENYLYLTRANSFERASE"/>
    <property type="match status" value="1"/>
</dbReference>
<dbReference type="InterPro" id="IPR014729">
    <property type="entry name" value="Rossmann-like_a/b/a_fold"/>
</dbReference>
<dbReference type="PRINTS" id="PR01020">
    <property type="entry name" value="LPSBIOSNTHSS"/>
</dbReference>
<dbReference type="Gene3D" id="3.40.50.620">
    <property type="entry name" value="HUPs"/>
    <property type="match status" value="1"/>
</dbReference>
<dbReference type="HAMAP" id="MF_00151">
    <property type="entry name" value="PPAT_bact"/>
    <property type="match status" value="1"/>
</dbReference>
<proteinExistence type="inferred from homology"/>
<dbReference type="GO" id="GO:0004595">
    <property type="term" value="F:pantetheine-phosphate adenylyltransferase activity"/>
    <property type="evidence" value="ECO:0007669"/>
    <property type="project" value="UniProtKB-UniRule"/>
</dbReference>
<keyword evidence="3 9" id="KW-0548">Nucleotidyltransferase</keyword>
<keyword evidence="7 9" id="KW-0173">Coenzyme A biosynthesis</keyword>
<evidence type="ECO:0000256" key="1">
    <source>
        <dbReference type="ARBA" id="ARBA00022490"/>
    </source>
</evidence>
<dbReference type="InterPro" id="IPR004821">
    <property type="entry name" value="Cyt_trans-like"/>
</dbReference>
<dbReference type="Pfam" id="PF01467">
    <property type="entry name" value="CTP_transf_like"/>
    <property type="match status" value="1"/>
</dbReference>
<comment type="similarity">
    <text evidence="9">Belongs to the bacterial CoaD family.</text>
</comment>